<name>A0ABR2WMW0_9FUNG</name>
<feature type="region of interest" description="Disordered" evidence="3">
    <location>
        <begin position="172"/>
        <end position="233"/>
    </location>
</feature>
<dbReference type="SMART" id="SM01218">
    <property type="entry name" value="FoP_duplication"/>
    <property type="match status" value="1"/>
</dbReference>
<protein>
    <recommendedName>
        <fullName evidence="4">RRM domain-containing protein</fullName>
    </recommendedName>
</protein>
<dbReference type="Proteomes" id="UP001479436">
    <property type="component" value="Unassembled WGS sequence"/>
</dbReference>
<proteinExistence type="predicted"/>
<keyword evidence="6" id="KW-1185">Reference proteome</keyword>
<gene>
    <name evidence="5" type="ORF">K7432_011020</name>
</gene>
<feature type="region of interest" description="Disordered" evidence="3">
    <location>
        <begin position="1"/>
        <end position="71"/>
    </location>
</feature>
<evidence type="ECO:0000256" key="2">
    <source>
        <dbReference type="PROSITE-ProRule" id="PRU00176"/>
    </source>
</evidence>
<dbReference type="InterPro" id="IPR025715">
    <property type="entry name" value="FoP_C"/>
</dbReference>
<dbReference type="Pfam" id="PF13865">
    <property type="entry name" value="FoP_duplication"/>
    <property type="match status" value="1"/>
</dbReference>
<evidence type="ECO:0000259" key="4">
    <source>
        <dbReference type="PROSITE" id="PS50102"/>
    </source>
</evidence>
<dbReference type="PANTHER" id="PTHR19965:SF35">
    <property type="entry name" value="RNA ANNEALING PROTEIN YRA1"/>
    <property type="match status" value="1"/>
</dbReference>
<evidence type="ECO:0000256" key="3">
    <source>
        <dbReference type="SAM" id="MobiDB-lite"/>
    </source>
</evidence>
<sequence length="247" mass="27332">MEATDNSNILDMSLEDMIKTDKKRRGGNSNSKSNKRSERGNSKNRPTPYSRQKPRRNGNNGGQWTHDLFDGNNQTVTADLRANDTSTFRKIQVANLHYEVTKQDLEELFSTVGPLKNVHVNFDAAGRSTGIAKIQFESPAHAAQAIQQYNNVTLDGKPMVIVYAPLGRGSSAPQSSVLNRLGDVSRNGSNRSGNHRTRRGPRRDAKRDNSAKSQPRPKRDPASRDDLDAELDSYMQVDNGASVLNAI</sequence>
<evidence type="ECO:0000313" key="5">
    <source>
        <dbReference type="EMBL" id="KAK9762845.1"/>
    </source>
</evidence>
<dbReference type="InterPro" id="IPR035979">
    <property type="entry name" value="RBD_domain_sf"/>
</dbReference>
<dbReference type="InterPro" id="IPR000504">
    <property type="entry name" value="RRM_dom"/>
</dbReference>
<dbReference type="InterPro" id="IPR012677">
    <property type="entry name" value="Nucleotide-bd_a/b_plait_sf"/>
</dbReference>
<comment type="caution">
    <text evidence="5">The sequence shown here is derived from an EMBL/GenBank/DDBJ whole genome shotgun (WGS) entry which is preliminary data.</text>
</comment>
<dbReference type="Pfam" id="PF00076">
    <property type="entry name" value="RRM_1"/>
    <property type="match status" value="1"/>
</dbReference>
<dbReference type="SUPFAM" id="SSF54928">
    <property type="entry name" value="RNA-binding domain, RBD"/>
    <property type="match status" value="1"/>
</dbReference>
<dbReference type="Gene3D" id="3.30.70.330">
    <property type="match status" value="1"/>
</dbReference>
<dbReference type="PROSITE" id="PS50102">
    <property type="entry name" value="RRM"/>
    <property type="match status" value="1"/>
</dbReference>
<feature type="compositionally biased region" description="Basic and acidic residues" evidence="3">
    <location>
        <begin position="217"/>
        <end position="226"/>
    </location>
</feature>
<dbReference type="SMART" id="SM00360">
    <property type="entry name" value="RRM"/>
    <property type="match status" value="1"/>
</dbReference>
<evidence type="ECO:0000313" key="6">
    <source>
        <dbReference type="Proteomes" id="UP001479436"/>
    </source>
</evidence>
<organism evidence="5 6">
    <name type="scientific">Basidiobolus ranarum</name>
    <dbReference type="NCBI Taxonomy" id="34480"/>
    <lineage>
        <taxon>Eukaryota</taxon>
        <taxon>Fungi</taxon>
        <taxon>Fungi incertae sedis</taxon>
        <taxon>Zoopagomycota</taxon>
        <taxon>Entomophthoromycotina</taxon>
        <taxon>Basidiobolomycetes</taxon>
        <taxon>Basidiobolales</taxon>
        <taxon>Basidiobolaceae</taxon>
        <taxon>Basidiobolus</taxon>
    </lineage>
</organism>
<dbReference type="PANTHER" id="PTHR19965">
    <property type="entry name" value="RNA AND EXPORT FACTOR BINDING PROTEIN"/>
    <property type="match status" value="1"/>
</dbReference>
<feature type="compositionally biased region" description="Polar residues" evidence="3">
    <location>
        <begin position="1"/>
        <end position="10"/>
    </location>
</feature>
<dbReference type="InterPro" id="IPR051229">
    <property type="entry name" value="ALYREF_mRNA_export"/>
</dbReference>
<accession>A0ABR2WMW0</accession>
<keyword evidence="1 2" id="KW-0694">RNA-binding</keyword>
<dbReference type="CDD" id="cd12418">
    <property type="entry name" value="RRM_Aly_REF_like"/>
    <property type="match status" value="1"/>
</dbReference>
<dbReference type="EMBL" id="JASJQH010000810">
    <property type="protein sequence ID" value="KAK9762845.1"/>
    <property type="molecule type" value="Genomic_DNA"/>
</dbReference>
<reference evidence="5 6" key="1">
    <citation type="submission" date="2023-04" db="EMBL/GenBank/DDBJ databases">
        <title>Genome of Basidiobolus ranarum AG-B5.</title>
        <authorList>
            <person name="Stajich J.E."/>
            <person name="Carter-House D."/>
            <person name="Gryganskyi A."/>
        </authorList>
    </citation>
    <scope>NUCLEOTIDE SEQUENCE [LARGE SCALE GENOMIC DNA]</scope>
    <source>
        <strain evidence="5 6">AG-B5</strain>
    </source>
</reference>
<feature type="domain" description="RRM" evidence="4">
    <location>
        <begin position="89"/>
        <end position="166"/>
    </location>
</feature>
<evidence type="ECO:0000256" key="1">
    <source>
        <dbReference type="ARBA" id="ARBA00022884"/>
    </source>
</evidence>